<reference evidence="4 5" key="1">
    <citation type="submission" date="2018-03" db="EMBL/GenBank/DDBJ databases">
        <title>Genomic Encyclopedia of Archaeal and Bacterial Type Strains, Phase II (KMG-II): from individual species to whole genera.</title>
        <authorList>
            <person name="Goeker M."/>
        </authorList>
    </citation>
    <scope>NUCLEOTIDE SEQUENCE [LARGE SCALE GENOMIC DNA]</scope>
    <source>
        <strain evidence="4 5">DSM 28229</strain>
    </source>
</reference>
<dbReference type="SUPFAM" id="SSF53300">
    <property type="entry name" value="vWA-like"/>
    <property type="match status" value="1"/>
</dbReference>
<keyword evidence="5" id="KW-1185">Reference proteome</keyword>
<dbReference type="OrthoDB" id="387240at2"/>
<evidence type="ECO:0000259" key="3">
    <source>
        <dbReference type="Pfam" id="PF13519"/>
    </source>
</evidence>
<dbReference type="RefSeq" id="WP_109615617.1">
    <property type="nucleotide sequence ID" value="NZ_QGDO01000001.1"/>
</dbReference>
<dbReference type="PANTHER" id="PTHR36846">
    <property type="entry name" value="PROTEIN VIAA"/>
    <property type="match status" value="1"/>
</dbReference>
<dbReference type="Proteomes" id="UP000245535">
    <property type="component" value="Unassembled WGS sequence"/>
</dbReference>
<organism evidence="4 5">
    <name type="scientific">Sediminitomix flava</name>
    <dbReference type="NCBI Taxonomy" id="379075"/>
    <lineage>
        <taxon>Bacteria</taxon>
        <taxon>Pseudomonadati</taxon>
        <taxon>Bacteroidota</taxon>
        <taxon>Cytophagia</taxon>
        <taxon>Cytophagales</taxon>
        <taxon>Flammeovirgaceae</taxon>
        <taxon>Sediminitomix</taxon>
    </lineage>
</organism>
<dbReference type="AlphaFoldDB" id="A0A315ZGX0"/>
<accession>A0A315ZGX0</accession>
<feature type="domain" description="VWFA" evidence="3">
    <location>
        <begin position="320"/>
        <end position="421"/>
    </location>
</feature>
<name>A0A315ZGX0_SEDFL</name>
<comment type="caution">
    <text evidence="4">The sequence shown here is derived from an EMBL/GenBank/DDBJ whole genome shotgun (WGS) entry which is preliminary data.</text>
</comment>
<proteinExistence type="predicted"/>
<dbReference type="InterPro" id="IPR036465">
    <property type="entry name" value="vWFA_dom_sf"/>
</dbReference>
<evidence type="ECO:0000313" key="5">
    <source>
        <dbReference type="Proteomes" id="UP000245535"/>
    </source>
</evidence>
<dbReference type="Pfam" id="PF13519">
    <property type="entry name" value="VWA_2"/>
    <property type="match status" value="1"/>
</dbReference>
<feature type="coiled-coil region" evidence="1">
    <location>
        <begin position="206"/>
        <end position="233"/>
    </location>
</feature>
<dbReference type="GO" id="GO:0005829">
    <property type="term" value="C:cytosol"/>
    <property type="evidence" value="ECO:0007669"/>
    <property type="project" value="TreeGrafter"/>
</dbReference>
<feature type="compositionally biased region" description="Low complexity" evidence="2">
    <location>
        <begin position="108"/>
        <end position="121"/>
    </location>
</feature>
<keyword evidence="1" id="KW-0175">Coiled coil</keyword>
<dbReference type="EMBL" id="QGDO01000001">
    <property type="protein sequence ID" value="PWJ44098.1"/>
    <property type="molecule type" value="Genomic_DNA"/>
</dbReference>
<evidence type="ECO:0000256" key="2">
    <source>
        <dbReference type="SAM" id="MobiDB-lite"/>
    </source>
</evidence>
<dbReference type="InterPro" id="IPR002035">
    <property type="entry name" value="VWF_A"/>
</dbReference>
<evidence type="ECO:0000256" key="1">
    <source>
        <dbReference type="SAM" id="Coils"/>
    </source>
</evidence>
<protein>
    <submittedName>
        <fullName evidence="4">Uncharacterized protein with von Willebrand factor type A (VWA) domain</fullName>
    </submittedName>
</protein>
<dbReference type="PANTHER" id="PTHR36846:SF1">
    <property type="entry name" value="PROTEIN VIAA"/>
    <property type="match status" value="1"/>
</dbReference>
<feature type="region of interest" description="Disordered" evidence="2">
    <location>
        <begin position="108"/>
        <end position="127"/>
    </location>
</feature>
<evidence type="ECO:0000313" key="4">
    <source>
        <dbReference type="EMBL" id="PWJ44098.1"/>
    </source>
</evidence>
<sequence>MLESKDQDIDQRLEEKLEMFRLFGTLGSRKQRKNLCAYLERVAKGKNITHRQTSNSSDFSWLYDIVHEVLDTPGLQDQLKKHDALRKEVVLDLIKFLEEQIKIKKSASFSSSSSKSQNSNQKKNKVSRMLSSLSKKLTFGKQKNSNKGGKRERMKRLNKKVEKYLKLEKMLDPFTNSYSKLVGKTKGVWRDTGFKVLEHYDELLENEGELQELADLLGRYRKAEQELMDKDLEGVVKEKIQISYSRKEEVVGVHESNELSYVLPIELSLLSEEKTSTIFFQKYAEKKLQTFQLTGKDKLKTEDEKKKKSGEGDENRKGPIIICVDTSASMWGVAEKTAKVLCFGLLKVALRENRKCFLISFSKEIQTLELTQFQHSLQELIEFLKMSFAGGTDTSKAIRKSLDLLAEKPYKSADVLLLTDGDMPQLDPKLSLEIRDRRDKGHFFFQVIFGHETNAKLLPAFDEHIFYHPGKKENLKKIVKDLKNWGKRRKK</sequence>
<dbReference type="Gene3D" id="3.40.50.410">
    <property type="entry name" value="von Willebrand factor, type A domain"/>
    <property type="match status" value="1"/>
</dbReference>
<gene>
    <name evidence="4" type="ORF">BC781_101448</name>
</gene>